<accession>F4RVV3</accession>
<gene>
    <name evidence="2" type="ORF">MELLADRAFT_56883</name>
</gene>
<dbReference type="RefSeq" id="XP_007413311.1">
    <property type="nucleotide sequence ID" value="XM_007413249.1"/>
</dbReference>
<proteinExistence type="predicted"/>
<dbReference type="VEuPathDB" id="FungiDB:MELLADRAFT_56883"/>
<protein>
    <submittedName>
        <fullName evidence="2">Uncharacterized protein</fullName>
    </submittedName>
</protein>
<evidence type="ECO:0000313" key="3">
    <source>
        <dbReference type="Proteomes" id="UP000001072"/>
    </source>
</evidence>
<reference evidence="3" key="1">
    <citation type="journal article" date="2011" name="Proc. Natl. Acad. Sci. U.S.A.">
        <title>Obligate biotrophy features unraveled by the genomic analysis of rust fungi.</title>
        <authorList>
            <person name="Duplessis S."/>
            <person name="Cuomo C.A."/>
            <person name="Lin Y.-C."/>
            <person name="Aerts A."/>
            <person name="Tisserant E."/>
            <person name="Veneault-Fourrey C."/>
            <person name="Joly D.L."/>
            <person name="Hacquard S."/>
            <person name="Amselem J."/>
            <person name="Cantarel B.L."/>
            <person name="Chiu R."/>
            <person name="Coutinho P.M."/>
            <person name="Feau N."/>
            <person name="Field M."/>
            <person name="Frey P."/>
            <person name="Gelhaye E."/>
            <person name="Goldberg J."/>
            <person name="Grabherr M.G."/>
            <person name="Kodira C.D."/>
            <person name="Kohler A."/>
            <person name="Kuees U."/>
            <person name="Lindquist E.A."/>
            <person name="Lucas S.M."/>
            <person name="Mago R."/>
            <person name="Mauceli E."/>
            <person name="Morin E."/>
            <person name="Murat C."/>
            <person name="Pangilinan J.L."/>
            <person name="Park R."/>
            <person name="Pearson M."/>
            <person name="Quesneville H."/>
            <person name="Rouhier N."/>
            <person name="Sakthikumar S."/>
            <person name="Salamov A.A."/>
            <person name="Schmutz J."/>
            <person name="Selles B."/>
            <person name="Shapiro H."/>
            <person name="Tanguay P."/>
            <person name="Tuskan G.A."/>
            <person name="Henrissat B."/>
            <person name="Van de Peer Y."/>
            <person name="Rouze P."/>
            <person name="Ellis J.G."/>
            <person name="Dodds P.N."/>
            <person name="Schein J.E."/>
            <person name="Zhong S."/>
            <person name="Hamelin R.C."/>
            <person name="Grigoriev I.V."/>
            <person name="Szabo L.J."/>
            <person name="Martin F."/>
        </authorList>
    </citation>
    <scope>NUCLEOTIDE SEQUENCE [LARGE SCALE GENOMIC DNA]</scope>
    <source>
        <strain evidence="3">98AG31 / pathotype 3-4-7</strain>
    </source>
</reference>
<dbReference type="GeneID" id="18929070"/>
<dbReference type="EMBL" id="GL883124">
    <property type="protein sequence ID" value="EGG03517.1"/>
    <property type="molecule type" value="Genomic_DNA"/>
</dbReference>
<dbReference type="Proteomes" id="UP000001072">
    <property type="component" value="Unassembled WGS sequence"/>
</dbReference>
<organism evidence="3">
    <name type="scientific">Melampsora larici-populina (strain 98AG31 / pathotype 3-4-7)</name>
    <name type="common">Poplar leaf rust fungus</name>
    <dbReference type="NCBI Taxonomy" id="747676"/>
    <lineage>
        <taxon>Eukaryota</taxon>
        <taxon>Fungi</taxon>
        <taxon>Dikarya</taxon>
        <taxon>Basidiomycota</taxon>
        <taxon>Pucciniomycotina</taxon>
        <taxon>Pucciniomycetes</taxon>
        <taxon>Pucciniales</taxon>
        <taxon>Melampsoraceae</taxon>
        <taxon>Melampsora</taxon>
    </lineage>
</organism>
<keyword evidence="3" id="KW-1185">Reference proteome</keyword>
<dbReference type="AlphaFoldDB" id="F4RVV3"/>
<name>F4RVV3_MELLP</name>
<dbReference type="InParanoid" id="F4RVV3"/>
<evidence type="ECO:0000256" key="1">
    <source>
        <dbReference type="SAM" id="MobiDB-lite"/>
    </source>
</evidence>
<feature type="compositionally biased region" description="Polar residues" evidence="1">
    <location>
        <begin position="1"/>
        <end position="12"/>
    </location>
</feature>
<evidence type="ECO:0000313" key="2">
    <source>
        <dbReference type="EMBL" id="EGG03517.1"/>
    </source>
</evidence>
<sequence>MDNSKVDNTSAKSDIDKSEEDNPSPKADIDKSHDLNFPLLHLIQLIPGKLSDRLHGLQVHQHKLHDLDFPLRHQSIAKYLSRLVRLLAHPHHLGPSG</sequence>
<feature type="region of interest" description="Disordered" evidence="1">
    <location>
        <begin position="1"/>
        <end position="32"/>
    </location>
</feature>
<dbReference type="HOGENOM" id="CLU_2347137_0_0_1"/>
<dbReference type="KEGG" id="mlr:MELLADRAFT_56883"/>